<organism evidence="1 2">
    <name type="scientific">Diphasiastrum complanatum</name>
    <name type="common">Issler's clubmoss</name>
    <name type="synonym">Lycopodium complanatum</name>
    <dbReference type="NCBI Taxonomy" id="34168"/>
    <lineage>
        <taxon>Eukaryota</taxon>
        <taxon>Viridiplantae</taxon>
        <taxon>Streptophyta</taxon>
        <taxon>Embryophyta</taxon>
        <taxon>Tracheophyta</taxon>
        <taxon>Lycopodiopsida</taxon>
        <taxon>Lycopodiales</taxon>
        <taxon>Lycopodiaceae</taxon>
        <taxon>Lycopodioideae</taxon>
        <taxon>Diphasiastrum</taxon>
    </lineage>
</organism>
<sequence>MSESRKRPHPHLDLSLSIGGFQTKKMHLGGSNMSCEQLTRPIGYAAGTITYQNPDDKVNNEIVNTADVVNSPAESRIDSKPDSNSFELKKHAISDCAPNLKQGHLCNDSLKDSAKFDNCSLTYTSESSTTGDPECSSPALTPNPTSGDSLCNNIVTEPRAASTSFIDHGFQASEARIFPCPYCQRKFTSSQALGGHQNAHKRERTAARMAQRSNSIAAVSPYRGLPPLYLHANSLGSESSGINRSLCIKTHSATHNGINSIVGNTLSNTNLLPSGQHGWSRPSIAMQPAIGKCFPVDLSATLSNCRSGARFDGYHEFSGSRCFSAPFQDEDLINNKWPRSFHQITRNEQSNINVKGPPATYDGEKITAPFPKEPGGPFVAHAVLMADFPTEQEDVDLSLHL</sequence>
<proteinExistence type="predicted"/>
<keyword evidence="2" id="KW-1185">Reference proteome</keyword>
<comment type="caution">
    <text evidence="1">The sequence shown here is derived from an EMBL/GenBank/DDBJ whole genome shotgun (WGS) entry which is preliminary data.</text>
</comment>
<gene>
    <name evidence="1" type="ORF">O6H91_20G037600</name>
</gene>
<dbReference type="EMBL" id="CM055111">
    <property type="protein sequence ID" value="KAJ7519422.1"/>
    <property type="molecule type" value="Genomic_DNA"/>
</dbReference>
<accession>A0ACC2AQI8</accession>
<evidence type="ECO:0000313" key="2">
    <source>
        <dbReference type="Proteomes" id="UP001162992"/>
    </source>
</evidence>
<name>A0ACC2AQI8_DIPCM</name>
<dbReference type="Proteomes" id="UP001162992">
    <property type="component" value="Chromosome 20"/>
</dbReference>
<protein>
    <submittedName>
        <fullName evidence="1">Uncharacterized protein</fullName>
    </submittedName>
</protein>
<reference evidence="2" key="1">
    <citation type="journal article" date="2024" name="Proc. Natl. Acad. Sci. U.S.A.">
        <title>Extraordinary preservation of gene collinearity over three hundred million years revealed in homosporous lycophytes.</title>
        <authorList>
            <person name="Li C."/>
            <person name="Wickell D."/>
            <person name="Kuo L.Y."/>
            <person name="Chen X."/>
            <person name="Nie B."/>
            <person name="Liao X."/>
            <person name="Peng D."/>
            <person name="Ji J."/>
            <person name="Jenkins J."/>
            <person name="Williams M."/>
            <person name="Shu S."/>
            <person name="Plott C."/>
            <person name="Barry K."/>
            <person name="Rajasekar S."/>
            <person name="Grimwood J."/>
            <person name="Han X."/>
            <person name="Sun S."/>
            <person name="Hou Z."/>
            <person name="He W."/>
            <person name="Dai G."/>
            <person name="Sun C."/>
            <person name="Schmutz J."/>
            <person name="Leebens-Mack J.H."/>
            <person name="Li F.W."/>
            <person name="Wang L."/>
        </authorList>
    </citation>
    <scope>NUCLEOTIDE SEQUENCE [LARGE SCALE GENOMIC DNA]</scope>
    <source>
        <strain evidence="2">cv. PW_Plant_1</strain>
    </source>
</reference>
<evidence type="ECO:0000313" key="1">
    <source>
        <dbReference type="EMBL" id="KAJ7519422.1"/>
    </source>
</evidence>